<organism evidence="13 14">
    <name type="scientific">Morchella conica CCBAS932</name>
    <dbReference type="NCBI Taxonomy" id="1392247"/>
    <lineage>
        <taxon>Eukaryota</taxon>
        <taxon>Fungi</taxon>
        <taxon>Dikarya</taxon>
        <taxon>Ascomycota</taxon>
        <taxon>Pezizomycotina</taxon>
        <taxon>Pezizomycetes</taxon>
        <taxon>Pezizales</taxon>
        <taxon>Morchellaceae</taxon>
        <taxon>Morchella</taxon>
    </lineage>
</organism>
<dbReference type="GO" id="GO:0006144">
    <property type="term" value="P:purine nucleobase metabolic process"/>
    <property type="evidence" value="ECO:0007669"/>
    <property type="project" value="TreeGrafter"/>
</dbReference>
<proteinExistence type="inferred from homology"/>
<evidence type="ECO:0000256" key="8">
    <source>
        <dbReference type="ARBA" id="ARBA00022777"/>
    </source>
</evidence>
<dbReference type="GO" id="GO:0044209">
    <property type="term" value="P:AMP salvage"/>
    <property type="evidence" value="ECO:0007669"/>
    <property type="project" value="UniProtKB-UniRule"/>
</dbReference>
<reference evidence="13 14" key="1">
    <citation type="journal article" date="2018" name="Nat. Ecol. Evol.">
        <title>Pezizomycetes genomes reveal the molecular basis of ectomycorrhizal truffle lifestyle.</title>
        <authorList>
            <person name="Murat C."/>
            <person name="Payen T."/>
            <person name="Noel B."/>
            <person name="Kuo A."/>
            <person name="Morin E."/>
            <person name="Chen J."/>
            <person name="Kohler A."/>
            <person name="Krizsan K."/>
            <person name="Balestrini R."/>
            <person name="Da Silva C."/>
            <person name="Montanini B."/>
            <person name="Hainaut M."/>
            <person name="Levati E."/>
            <person name="Barry K.W."/>
            <person name="Belfiori B."/>
            <person name="Cichocki N."/>
            <person name="Clum A."/>
            <person name="Dockter R.B."/>
            <person name="Fauchery L."/>
            <person name="Guy J."/>
            <person name="Iotti M."/>
            <person name="Le Tacon F."/>
            <person name="Lindquist E.A."/>
            <person name="Lipzen A."/>
            <person name="Malagnac F."/>
            <person name="Mello A."/>
            <person name="Molinier V."/>
            <person name="Miyauchi S."/>
            <person name="Poulain J."/>
            <person name="Riccioni C."/>
            <person name="Rubini A."/>
            <person name="Sitrit Y."/>
            <person name="Splivallo R."/>
            <person name="Traeger S."/>
            <person name="Wang M."/>
            <person name="Zifcakova L."/>
            <person name="Wipf D."/>
            <person name="Zambonelli A."/>
            <person name="Paolocci F."/>
            <person name="Nowrousian M."/>
            <person name="Ottonello S."/>
            <person name="Baldrian P."/>
            <person name="Spatafora J.W."/>
            <person name="Henrissat B."/>
            <person name="Nagy L.G."/>
            <person name="Aury J.M."/>
            <person name="Wincker P."/>
            <person name="Grigoriev I.V."/>
            <person name="Bonfante P."/>
            <person name="Martin F.M."/>
        </authorList>
    </citation>
    <scope>NUCLEOTIDE SEQUENCE [LARGE SCALE GENOMIC DNA]</scope>
    <source>
        <strain evidence="13 14">CCBAS932</strain>
    </source>
</reference>
<dbReference type="FunFam" id="3.40.1190.20:FF:000014">
    <property type="entry name" value="ADO1p Adenosine kinase"/>
    <property type="match status" value="1"/>
</dbReference>
<dbReference type="FunCoup" id="A0A3N4L0T2">
    <property type="interactions" value="1263"/>
</dbReference>
<gene>
    <name evidence="13" type="ORF">P167DRAFT_532419</name>
</gene>
<comment type="function">
    <text evidence="11">ATP dependent phosphorylation of adenosine and other related nucleoside analogs to monophosphate derivatives.</text>
</comment>
<evidence type="ECO:0000256" key="9">
    <source>
        <dbReference type="ARBA" id="ARBA00022840"/>
    </source>
</evidence>
<keyword evidence="9 11" id="KW-0067">ATP-binding</keyword>
<evidence type="ECO:0000256" key="6">
    <source>
        <dbReference type="ARBA" id="ARBA00022726"/>
    </source>
</evidence>
<dbReference type="STRING" id="1392247.A0A3N4L0T2"/>
<dbReference type="PROSITE" id="PS00584">
    <property type="entry name" value="PFKB_KINASES_2"/>
    <property type="match status" value="1"/>
</dbReference>
<keyword evidence="7 11" id="KW-0547">Nucleotide-binding</keyword>
<comment type="catalytic activity">
    <reaction evidence="11">
        <text>adenosine + ATP = AMP + ADP + H(+)</text>
        <dbReference type="Rhea" id="RHEA:20824"/>
        <dbReference type="ChEBI" id="CHEBI:15378"/>
        <dbReference type="ChEBI" id="CHEBI:16335"/>
        <dbReference type="ChEBI" id="CHEBI:30616"/>
        <dbReference type="ChEBI" id="CHEBI:456215"/>
        <dbReference type="ChEBI" id="CHEBI:456216"/>
        <dbReference type="EC" id="2.7.1.20"/>
    </reaction>
</comment>
<dbReference type="Gene3D" id="3.40.1190.20">
    <property type="match status" value="1"/>
</dbReference>
<keyword evidence="14" id="KW-1185">Reference proteome</keyword>
<evidence type="ECO:0000313" key="13">
    <source>
        <dbReference type="EMBL" id="RPB16417.1"/>
    </source>
</evidence>
<comment type="cofactor">
    <cofactor evidence="1 11">
        <name>Mg(2+)</name>
        <dbReference type="ChEBI" id="CHEBI:18420"/>
    </cofactor>
</comment>
<feature type="domain" description="Carbohydrate kinase PfkB" evidence="12">
    <location>
        <begin position="24"/>
        <end position="354"/>
    </location>
</feature>
<dbReference type="GO" id="GO:0004001">
    <property type="term" value="F:adenosine kinase activity"/>
    <property type="evidence" value="ECO:0007669"/>
    <property type="project" value="UniProtKB-UniRule"/>
</dbReference>
<evidence type="ECO:0000256" key="3">
    <source>
        <dbReference type="ARBA" id="ARBA00010688"/>
    </source>
</evidence>
<name>A0A3N4L0T2_9PEZI</name>
<dbReference type="UniPathway" id="UPA00588">
    <property type="reaction ID" value="UER00659"/>
</dbReference>
<dbReference type="CDD" id="cd01168">
    <property type="entry name" value="adenosine_kinase"/>
    <property type="match status" value="1"/>
</dbReference>
<keyword evidence="6 11" id="KW-0660">Purine salvage</keyword>
<evidence type="ECO:0000256" key="11">
    <source>
        <dbReference type="RuleBase" id="RU368116"/>
    </source>
</evidence>
<dbReference type="GO" id="GO:0005829">
    <property type="term" value="C:cytosol"/>
    <property type="evidence" value="ECO:0007669"/>
    <property type="project" value="TreeGrafter"/>
</dbReference>
<dbReference type="InterPro" id="IPR001805">
    <property type="entry name" value="Adenokinase"/>
</dbReference>
<dbReference type="EMBL" id="ML119109">
    <property type="protein sequence ID" value="RPB16417.1"/>
    <property type="molecule type" value="Genomic_DNA"/>
</dbReference>
<dbReference type="InParanoid" id="A0A3N4L0T2"/>
<dbReference type="GO" id="GO:0005634">
    <property type="term" value="C:nucleus"/>
    <property type="evidence" value="ECO:0007669"/>
    <property type="project" value="TreeGrafter"/>
</dbReference>
<protein>
    <recommendedName>
        <fullName evidence="4 11">Adenosine kinase</fullName>
        <shortName evidence="11">AK</shortName>
        <ecNumber evidence="4 11">2.7.1.20</ecNumber>
    </recommendedName>
    <alternativeName>
        <fullName evidence="11">Adenosine 5'-phosphotransferase</fullName>
    </alternativeName>
</protein>
<dbReference type="Pfam" id="PF00294">
    <property type="entry name" value="PfkB"/>
    <property type="match status" value="1"/>
</dbReference>
<comment type="similarity">
    <text evidence="3 11">Belongs to the carbohydrate kinase PfkB family.</text>
</comment>
<dbReference type="AlphaFoldDB" id="A0A3N4L0T2"/>
<evidence type="ECO:0000256" key="2">
    <source>
        <dbReference type="ARBA" id="ARBA00004801"/>
    </source>
</evidence>
<dbReference type="GO" id="GO:0006166">
    <property type="term" value="P:purine ribonucleoside salvage"/>
    <property type="evidence" value="ECO:0007669"/>
    <property type="project" value="UniProtKB-KW"/>
</dbReference>
<keyword evidence="8 11" id="KW-0418">Kinase</keyword>
<keyword evidence="11" id="KW-0460">Magnesium</keyword>
<accession>A0A3N4L0T2</accession>
<dbReference type="PANTHER" id="PTHR45769:SF3">
    <property type="entry name" value="ADENOSINE KINASE"/>
    <property type="match status" value="1"/>
</dbReference>
<dbReference type="GO" id="GO:0005524">
    <property type="term" value="F:ATP binding"/>
    <property type="evidence" value="ECO:0007669"/>
    <property type="project" value="UniProtKB-UniRule"/>
</dbReference>
<dbReference type="SUPFAM" id="SSF53613">
    <property type="entry name" value="Ribokinase-like"/>
    <property type="match status" value="1"/>
</dbReference>
<feature type="active site" description="Proton acceptor" evidence="10">
    <location>
        <position position="312"/>
    </location>
</feature>
<dbReference type="InterPro" id="IPR029056">
    <property type="entry name" value="Ribokinase-like"/>
</dbReference>
<evidence type="ECO:0000256" key="5">
    <source>
        <dbReference type="ARBA" id="ARBA00022679"/>
    </source>
</evidence>
<evidence type="ECO:0000256" key="7">
    <source>
        <dbReference type="ARBA" id="ARBA00022741"/>
    </source>
</evidence>
<dbReference type="InterPro" id="IPR011611">
    <property type="entry name" value="PfkB_dom"/>
</dbReference>
<dbReference type="OrthoDB" id="432447at2759"/>
<comment type="pathway">
    <text evidence="2 11">Purine metabolism; AMP biosynthesis via salvage pathway; AMP from adenosine: step 1/1.</text>
</comment>
<dbReference type="Proteomes" id="UP000277580">
    <property type="component" value="Unassembled WGS sequence"/>
</dbReference>
<dbReference type="EC" id="2.7.1.20" evidence="4 11"/>
<keyword evidence="5 11" id="KW-0808">Transferase</keyword>
<dbReference type="Gene3D" id="3.30.1110.10">
    <property type="match status" value="1"/>
</dbReference>
<sequence length="361" mass="38992">MSEYPLLCLGNPLLDIQVNGDKELLERYGLKSNDAILAEEKHLDLYDEITTKYHPKYLAGGAAQNSARGAQYALPPKSVVYVGCIGKDAFGEQLTNACVKEGVLTKYRVDEEQLTGRCGVIITGLDRSMVTDLAAANHYKLEHLKSPEIWSYVENAKIFYVGGYHLTVCVPAILALGEHAAETNKVFSMNLSAPFLPQFFKEQLDSVLPYCDYLIGNESEAIAYAESHGLDVCLPAPPIITTTNSPTQTKDITAIAKAIAALPKKNTSRPRTVIITQGTEPTVVVIGDAEPTSYPVRPVAPSDIVDTNGAGDAFAGGFLAGLVQGDELKTAVDMGHWLASWGIREPGPAYPAEKKVYSQST</sequence>
<evidence type="ECO:0000313" key="14">
    <source>
        <dbReference type="Proteomes" id="UP000277580"/>
    </source>
</evidence>
<evidence type="ECO:0000256" key="4">
    <source>
        <dbReference type="ARBA" id="ARBA00012119"/>
    </source>
</evidence>
<dbReference type="InterPro" id="IPR002173">
    <property type="entry name" value="Carboh/pur_kinase_PfkB_CS"/>
</dbReference>
<evidence type="ECO:0000256" key="10">
    <source>
        <dbReference type="PIRSR" id="PIRSR601805-1"/>
    </source>
</evidence>
<dbReference type="PRINTS" id="PR00989">
    <property type="entry name" value="ADENOKINASE"/>
</dbReference>
<evidence type="ECO:0000259" key="12">
    <source>
        <dbReference type="Pfam" id="PF00294"/>
    </source>
</evidence>
<evidence type="ECO:0000256" key="1">
    <source>
        <dbReference type="ARBA" id="ARBA00001946"/>
    </source>
</evidence>
<dbReference type="PANTHER" id="PTHR45769">
    <property type="entry name" value="ADENOSINE KINASE"/>
    <property type="match status" value="1"/>
</dbReference>